<reference evidence="3" key="1">
    <citation type="submission" date="2020-05" db="EMBL/GenBank/DDBJ databases">
        <authorList>
            <person name="Chiriac C."/>
            <person name="Salcher M."/>
            <person name="Ghai R."/>
            <person name="Kavagutti S V."/>
        </authorList>
    </citation>
    <scope>NUCLEOTIDE SEQUENCE</scope>
</reference>
<dbReference type="Pfam" id="PF13635">
    <property type="entry name" value="DUF4143"/>
    <property type="match status" value="1"/>
</dbReference>
<organism evidence="3">
    <name type="scientific">freshwater metagenome</name>
    <dbReference type="NCBI Taxonomy" id="449393"/>
    <lineage>
        <taxon>unclassified sequences</taxon>
        <taxon>metagenomes</taxon>
        <taxon>ecological metagenomes</taxon>
    </lineage>
</organism>
<dbReference type="EMBL" id="CAEZYW010000066">
    <property type="protein sequence ID" value="CAB4737581.1"/>
    <property type="molecule type" value="Genomic_DNA"/>
</dbReference>
<evidence type="ECO:0000259" key="2">
    <source>
        <dbReference type="Pfam" id="PF13635"/>
    </source>
</evidence>
<name>A0A6J6SRP0_9ZZZZ</name>
<dbReference type="InterPro" id="IPR011335">
    <property type="entry name" value="Restrct_endonuc-II-like"/>
</dbReference>
<feature type="domain" description="DUF4143" evidence="2">
    <location>
        <begin position="143"/>
        <end position="302"/>
    </location>
</feature>
<dbReference type="Pfam" id="PF13173">
    <property type="entry name" value="AAA_14"/>
    <property type="match status" value="1"/>
</dbReference>
<sequence>MARNSFPTKPYVSLENPAEREFAVDDPIGVLSRFPDGAVVDEVQRVPELLSWIQGIVDEHSVMGQFVLTGSQQFDLVAGISQSLAGRAGRLELLPLSAAELKSAGLLADNLETNLFTGGYPAIFARDVAVDDWLANYVATYVERDVRQLLKVRDLSTFHRFVKMCAARSGQVLNLTALGSDCGVSGPTARDWLSVLEASYVVTLVEQHHANVTTRLSKTPKLYFLDSGLMCFLLGIRDPQTLVTHISRGPVFETWVASEIRKSGLNDARRIPLEFLRDKRGREIDLVVERDDELVLIEVKAGRTFAGDWVGPIRHWQGDLAKGTEAQGSSFVIYGGDESQTRMGVRLVSWRDLALGGMPWQMPGRRGDGVPHLVPDGPD</sequence>
<protein>
    <submittedName>
        <fullName evidence="3">Unannotated protein</fullName>
    </submittedName>
</protein>
<evidence type="ECO:0000313" key="3">
    <source>
        <dbReference type="EMBL" id="CAB4737581.1"/>
    </source>
</evidence>
<dbReference type="SUPFAM" id="SSF52980">
    <property type="entry name" value="Restriction endonuclease-like"/>
    <property type="match status" value="1"/>
</dbReference>
<dbReference type="AlphaFoldDB" id="A0A6J6SRP0"/>
<feature type="domain" description="AAA" evidence="1">
    <location>
        <begin position="10"/>
        <end position="101"/>
    </location>
</feature>
<dbReference type="PANTHER" id="PTHR43566">
    <property type="entry name" value="CONSERVED PROTEIN"/>
    <property type="match status" value="1"/>
</dbReference>
<dbReference type="InterPro" id="IPR025420">
    <property type="entry name" value="DUF4143"/>
</dbReference>
<evidence type="ECO:0000259" key="1">
    <source>
        <dbReference type="Pfam" id="PF13173"/>
    </source>
</evidence>
<accession>A0A6J6SRP0</accession>
<gene>
    <name evidence="3" type="ORF">UFOPK2786_00581</name>
</gene>
<proteinExistence type="predicted"/>
<dbReference type="InterPro" id="IPR041682">
    <property type="entry name" value="AAA_14"/>
</dbReference>
<dbReference type="PANTHER" id="PTHR43566:SF2">
    <property type="entry name" value="DUF4143 DOMAIN-CONTAINING PROTEIN"/>
    <property type="match status" value="1"/>
</dbReference>